<dbReference type="RefSeq" id="WP_254422179.1">
    <property type="nucleotide sequence ID" value="NZ_BAAAJB010000050.1"/>
</dbReference>
<reference evidence="1" key="1">
    <citation type="submission" date="2022-06" db="EMBL/GenBank/DDBJ databases">
        <authorList>
            <person name="Ping M."/>
        </authorList>
    </citation>
    <scope>NUCLEOTIDE SEQUENCE</scope>
    <source>
        <strain evidence="1">JCM11759T</strain>
    </source>
</reference>
<organism evidence="1 2">
    <name type="scientific">Nocardiopsis exhalans</name>
    <dbReference type="NCBI Taxonomy" id="163604"/>
    <lineage>
        <taxon>Bacteria</taxon>
        <taxon>Bacillati</taxon>
        <taxon>Actinomycetota</taxon>
        <taxon>Actinomycetes</taxon>
        <taxon>Streptosporangiales</taxon>
        <taxon>Nocardiopsidaceae</taxon>
        <taxon>Nocardiopsis</taxon>
    </lineage>
</organism>
<dbReference type="EMBL" id="CP099837">
    <property type="protein sequence ID" value="USY23525.1"/>
    <property type="molecule type" value="Genomic_DNA"/>
</dbReference>
<dbReference type="Proteomes" id="UP001055940">
    <property type="component" value="Chromosome"/>
</dbReference>
<name>A0ABY5DJV7_9ACTN</name>
<protein>
    <submittedName>
        <fullName evidence="1">Uncharacterized protein</fullName>
    </submittedName>
</protein>
<accession>A0ABY5DJV7</accession>
<keyword evidence="2" id="KW-1185">Reference proteome</keyword>
<sequence>MRLSVPYDGAPDGPANLDLVRAIRAEPAPAGAREFLVGGAGAPAATLEDVERAVALVHALTHGAVELALAGHLAPDRGAPTRRAWWTARPPT</sequence>
<evidence type="ECO:0000313" key="1">
    <source>
        <dbReference type="EMBL" id="USY23525.1"/>
    </source>
</evidence>
<evidence type="ECO:0000313" key="2">
    <source>
        <dbReference type="Proteomes" id="UP001055940"/>
    </source>
</evidence>
<gene>
    <name evidence="1" type="ORF">NE857_01475</name>
</gene>
<proteinExistence type="predicted"/>